<organism evidence="2 3">
    <name type="scientific">Septoria linicola</name>
    <dbReference type="NCBI Taxonomy" id="215465"/>
    <lineage>
        <taxon>Eukaryota</taxon>
        <taxon>Fungi</taxon>
        <taxon>Dikarya</taxon>
        <taxon>Ascomycota</taxon>
        <taxon>Pezizomycotina</taxon>
        <taxon>Dothideomycetes</taxon>
        <taxon>Dothideomycetidae</taxon>
        <taxon>Mycosphaerellales</taxon>
        <taxon>Mycosphaerellaceae</taxon>
        <taxon>Septoria</taxon>
    </lineage>
</organism>
<dbReference type="AlphaFoldDB" id="A0A9Q9B0P5"/>
<dbReference type="InterPro" id="IPR010730">
    <property type="entry name" value="HET"/>
</dbReference>
<feature type="domain" description="Heterokaryon incompatibility" evidence="1">
    <location>
        <begin position="22"/>
        <end position="114"/>
    </location>
</feature>
<dbReference type="Pfam" id="PF06985">
    <property type="entry name" value="HET"/>
    <property type="match status" value="1"/>
</dbReference>
<gene>
    <name evidence="2" type="ORF">Slin15195_G128760</name>
</gene>
<dbReference type="OrthoDB" id="20872at2759"/>
<keyword evidence="3" id="KW-1185">Reference proteome</keyword>
<accession>A0A9Q9B0P5</accession>
<name>A0A9Q9B0P5_9PEZI</name>
<evidence type="ECO:0000313" key="3">
    <source>
        <dbReference type="Proteomes" id="UP001056384"/>
    </source>
</evidence>
<evidence type="ECO:0000313" key="2">
    <source>
        <dbReference type="EMBL" id="USW59557.1"/>
    </source>
</evidence>
<dbReference type="PANTHER" id="PTHR10622">
    <property type="entry name" value="HET DOMAIN-CONTAINING PROTEIN"/>
    <property type="match status" value="1"/>
</dbReference>
<dbReference type="Proteomes" id="UP001056384">
    <property type="component" value="Chromosome 12"/>
</dbReference>
<protein>
    <submittedName>
        <fullName evidence="2">Heterokaryon incompatibility</fullName>
    </submittedName>
</protein>
<sequence>MRLLNVYSLKFADFRDNDRPNYVIASHRWSESEATYKDVRDGQNKNKAGYEKVLAFARFVKEKVSPIEWLWIDTCCINQDSEAELSYSINLMFNWYRGSELCLVYLEDIKDKEGYQSSVWFTRGWTLQELLAPRLVVFATKKWQIIGNKGSLFHRCDSISAGADLARGIATLTGIQSAF</sequence>
<evidence type="ECO:0000259" key="1">
    <source>
        <dbReference type="Pfam" id="PF06985"/>
    </source>
</evidence>
<reference evidence="2" key="1">
    <citation type="submission" date="2022-06" db="EMBL/GenBank/DDBJ databases">
        <title>Complete genome sequences of two strains of the flax pathogen Septoria linicola.</title>
        <authorList>
            <person name="Lapalu N."/>
            <person name="Simon A."/>
            <person name="Demenou B."/>
            <person name="Paumier D."/>
            <person name="Guillot M.-P."/>
            <person name="Gout L."/>
            <person name="Valade R."/>
        </authorList>
    </citation>
    <scope>NUCLEOTIDE SEQUENCE</scope>
    <source>
        <strain evidence="2">SE15195</strain>
    </source>
</reference>
<dbReference type="EMBL" id="CP099429">
    <property type="protein sequence ID" value="USW59557.1"/>
    <property type="molecule type" value="Genomic_DNA"/>
</dbReference>
<dbReference type="PANTHER" id="PTHR10622:SF10">
    <property type="entry name" value="HET DOMAIN-CONTAINING PROTEIN"/>
    <property type="match status" value="1"/>
</dbReference>
<proteinExistence type="predicted"/>